<dbReference type="InterPro" id="IPR023210">
    <property type="entry name" value="NADP_OxRdtase_dom"/>
</dbReference>
<organism evidence="3 4">
    <name type="scientific">Cercophora newfieldiana</name>
    <dbReference type="NCBI Taxonomy" id="92897"/>
    <lineage>
        <taxon>Eukaryota</taxon>
        <taxon>Fungi</taxon>
        <taxon>Dikarya</taxon>
        <taxon>Ascomycota</taxon>
        <taxon>Pezizomycotina</taxon>
        <taxon>Sordariomycetes</taxon>
        <taxon>Sordariomycetidae</taxon>
        <taxon>Sordariales</taxon>
        <taxon>Lasiosphaeriaceae</taxon>
        <taxon>Cercophora</taxon>
    </lineage>
</organism>
<dbReference type="InterPro" id="IPR018170">
    <property type="entry name" value="Aldo/ket_reductase_CS"/>
</dbReference>
<dbReference type="PANTHER" id="PTHR43364">
    <property type="entry name" value="NADH-SPECIFIC METHYLGLYOXAL REDUCTASE-RELATED"/>
    <property type="match status" value="1"/>
</dbReference>
<dbReference type="PROSITE" id="PS00062">
    <property type="entry name" value="ALDOKETO_REDUCTASE_2"/>
    <property type="match status" value="1"/>
</dbReference>
<evidence type="ECO:0000256" key="1">
    <source>
        <dbReference type="ARBA" id="ARBA00023002"/>
    </source>
</evidence>
<dbReference type="Pfam" id="PF00248">
    <property type="entry name" value="Aldo_ket_red"/>
    <property type="match status" value="1"/>
</dbReference>
<dbReference type="PANTHER" id="PTHR43364:SF4">
    <property type="entry name" value="NAD(P)-LINKED OXIDOREDUCTASE SUPERFAMILY PROTEIN"/>
    <property type="match status" value="1"/>
</dbReference>
<evidence type="ECO:0000259" key="2">
    <source>
        <dbReference type="Pfam" id="PF00248"/>
    </source>
</evidence>
<keyword evidence="1" id="KW-0560">Oxidoreductase</keyword>
<dbReference type="Proteomes" id="UP001174936">
    <property type="component" value="Unassembled WGS sequence"/>
</dbReference>
<dbReference type="GO" id="GO:0016491">
    <property type="term" value="F:oxidoreductase activity"/>
    <property type="evidence" value="ECO:0007669"/>
    <property type="project" value="UniProtKB-KW"/>
</dbReference>
<dbReference type="CDD" id="cd19075">
    <property type="entry name" value="AKR_AKR7A1-5"/>
    <property type="match status" value="1"/>
</dbReference>
<dbReference type="InterPro" id="IPR036812">
    <property type="entry name" value="NAD(P)_OxRdtase_dom_sf"/>
</dbReference>
<dbReference type="Gene3D" id="3.20.20.100">
    <property type="entry name" value="NADP-dependent oxidoreductase domain"/>
    <property type="match status" value="1"/>
</dbReference>
<evidence type="ECO:0000313" key="4">
    <source>
        <dbReference type="Proteomes" id="UP001174936"/>
    </source>
</evidence>
<dbReference type="EMBL" id="JAULSV010000003">
    <property type="protein sequence ID" value="KAK0648051.1"/>
    <property type="molecule type" value="Genomic_DNA"/>
</dbReference>
<comment type="caution">
    <text evidence="3">The sequence shown here is derived from an EMBL/GenBank/DDBJ whole genome shotgun (WGS) entry which is preliminary data.</text>
</comment>
<dbReference type="InterPro" id="IPR050523">
    <property type="entry name" value="AKR_Detox_Biosynth"/>
</dbReference>
<gene>
    <name evidence="3" type="ORF">B0T16DRAFT_370303</name>
</gene>
<feature type="domain" description="NADP-dependent oxidoreductase" evidence="2">
    <location>
        <begin position="4"/>
        <end position="309"/>
    </location>
</feature>
<dbReference type="PRINTS" id="PR00069">
    <property type="entry name" value="ALDKETRDTASE"/>
</dbReference>
<name>A0AA40CQV7_9PEZI</name>
<keyword evidence="4" id="KW-1185">Reference proteome</keyword>
<dbReference type="AlphaFoldDB" id="A0AA40CQV7"/>
<sequence length="339" mass="37256">MAPRIILGLMTFAPDPNAGGRLLSVSDLTTAFEQFSARGYTELDTARSYGGGAQEGFTRQAGWKERGFSIATKVYPLYAGAHRAEDITAAFETSLQELDVDCVDIFYIHAPDRTTPFTTTLAALNTLHTQGKFRRLGLSNFSAFEVAEIVTTCHANNWVRPTVYQGVYNVIQRGVEAELIPACRRYGIDFIAYSPIAGGLLSGNLTSPDEVPEEGRFSDKFLGGFMRGHYFRDSVFAAVAELKGVAERKGVSMIEIALRWLVHHSKIDVNKGDGIVLGVSKLEHLGSNLDALEKGPLDVGVLEALEKVYKIAKVDQKPFWYGELVYGYHTSKELFGNGN</sequence>
<dbReference type="SUPFAM" id="SSF51430">
    <property type="entry name" value="NAD(P)-linked oxidoreductase"/>
    <property type="match status" value="1"/>
</dbReference>
<proteinExistence type="predicted"/>
<reference evidence="3" key="1">
    <citation type="submission" date="2023-06" db="EMBL/GenBank/DDBJ databases">
        <title>Genome-scale phylogeny and comparative genomics of the fungal order Sordariales.</title>
        <authorList>
            <consortium name="Lawrence Berkeley National Laboratory"/>
            <person name="Hensen N."/>
            <person name="Bonometti L."/>
            <person name="Westerberg I."/>
            <person name="Brannstrom I.O."/>
            <person name="Guillou S."/>
            <person name="Cros-Aarteil S."/>
            <person name="Calhoun S."/>
            <person name="Haridas S."/>
            <person name="Kuo A."/>
            <person name="Mondo S."/>
            <person name="Pangilinan J."/>
            <person name="Riley R."/>
            <person name="Labutti K."/>
            <person name="Andreopoulos B."/>
            <person name="Lipzen A."/>
            <person name="Chen C."/>
            <person name="Yanf M."/>
            <person name="Daum C."/>
            <person name="Ng V."/>
            <person name="Clum A."/>
            <person name="Steindorff A."/>
            <person name="Ohm R."/>
            <person name="Martin F."/>
            <person name="Silar P."/>
            <person name="Natvig D."/>
            <person name="Lalanne C."/>
            <person name="Gautier V."/>
            <person name="Ament-Velasquez S.L."/>
            <person name="Kruys A."/>
            <person name="Hutchinson M.I."/>
            <person name="Powell A.J."/>
            <person name="Barry K."/>
            <person name="Miller A.N."/>
            <person name="Grigoriev I.V."/>
            <person name="Debuchy R."/>
            <person name="Gladieux P."/>
            <person name="Thoren M.H."/>
            <person name="Johannesson H."/>
        </authorList>
    </citation>
    <scope>NUCLEOTIDE SEQUENCE</scope>
    <source>
        <strain evidence="3">SMH2532-1</strain>
    </source>
</reference>
<protein>
    <submittedName>
        <fullName evidence="3">NADP-dependent oxidoreductase domain-containing protein</fullName>
    </submittedName>
</protein>
<dbReference type="InterPro" id="IPR020471">
    <property type="entry name" value="AKR"/>
</dbReference>
<evidence type="ECO:0000313" key="3">
    <source>
        <dbReference type="EMBL" id="KAK0648051.1"/>
    </source>
</evidence>
<accession>A0AA40CQV7</accession>